<protein>
    <submittedName>
        <fullName evidence="2">Chitinase 1</fullName>
    </submittedName>
</protein>
<dbReference type="SUPFAM" id="SSF51445">
    <property type="entry name" value="(Trans)glycosidases"/>
    <property type="match status" value="1"/>
</dbReference>
<dbReference type="OrthoDB" id="73875at2759"/>
<accession>A0A1R0H059</accession>
<dbReference type="InterPro" id="IPR011583">
    <property type="entry name" value="Chitinase_II/V-like_cat"/>
</dbReference>
<proteinExistence type="predicted"/>
<dbReference type="InterPro" id="IPR050314">
    <property type="entry name" value="Glycosyl_Hydrlase_18"/>
</dbReference>
<dbReference type="EMBL" id="LSSL01001444">
    <property type="protein sequence ID" value="OLY82532.1"/>
    <property type="molecule type" value="Genomic_DNA"/>
</dbReference>
<feature type="domain" description="GH18" evidence="1">
    <location>
        <begin position="5"/>
        <end position="463"/>
    </location>
</feature>
<dbReference type="Gene3D" id="3.10.50.10">
    <property type="match status" value="1"/>
</dbReference>
<dbReference type="Pfam" id="PF00704">
    <property type="entry name" value="Glyco_hydro_18"/>
    <property type="match status" value="1"/>
</dbReference>
<dbReference type="Gene3D" id="3.20.20.80">
    <property type="entry name" value="Glycosidases"/>
    <property type="match status" value="2"/>
</dbReference>
<dbReference type="PANTHER" id="PTHR11177:SF317">
    <property type="entry name" value="CHITINASE 12-RELATED"/>
    <property type="match status" value="1"/>
</dbReference>
<dbReference type="PANTHER" id="PTHR11177">
    <property type="entry name" value="CHITINASE"/>
    <property type="match status" value="1"/>
</dbReference>
<dbReference type="GO" id="GO:0008061">
    <property type="term" value="F:chitin binding"/>
    <property type="evidence" value="ECO:0007669"/>
    <property type="project" value="InterPro"/>
</dbReference>
<dbReference type="GO" id="GO:0005975">
    <property type="term" value="P:carbohydrate metabolic process"/>
    <property type="evidence" value="ECO:0007669"/>
    <property type="project" value="InterPro"/>
</dbReference>
<name>A0A1R0H059_9FUNG</name>
<dbReference type="STRING" id="133383.A0A1R0H059"/>
<evidence type="ECO:0000313" key="3">
    <source>
        <dbReference type="Proteomes" id="UP000187455"/>
    </source>
</evidence>
<evidence type="ECO:0000259" key="1">
    <source>
        <dbReference type="PROSITE" id="PS51910"/>
    </source>
</evidence>
<dbReference type="InterPro" id="IPR001223">
    <property type="entry name" value="Glyco_hydro18_cat"/>
</dbReference>
<organism evidence="2 3">
    <name type="scientific">Smittium mucronatum</name>
    <dbReference type="NCBI Taxonomy" id="133383"/>
    <lineage>
        <taxon>Eukaryota</taxon>
        <taxon>Fungi</taxon>
        <taxon>Fungi incertae sedis</taxon>
        <taxon>Zoopagomycota</taxon>
        <taxon>Kickxellomycotina</taxon>
        <taxon>Harpellomycetes</taxon>
        <taxon>Harpellales</taxon>
        <taxon>Legeriomycetaceae</taxon>
        <taxon>Smittium</taxon>
    </lineage>
</organism>
<evidence type="ECO:0000313" key="2">
    <source>
        <dbReference type="EMBL" id="OLY82532.1"/>
    </source>
</evidence>
<comment type="caution">
    <text evidence="2">The sequence shown here is derived from an EMBL/GenBank/DDBJ whole genome shotgun (WGS) entry which is preliminary data.</text>
</comment>
<dbReference type="SMART" id="SM00636">
    <property type="entry name" value="Glyco_18"/>
    <property type="match status" value="1"/>
</dbReference>
<reference evidence="2 3" key="1">
    <citation type="journal article" date="2016" name="Mol. Biol. Evol.">
        <title>Genome-Wide Survey of Gut Fungi (Harpellales) Reveals the First Horizontally Transferred Ubiquitin Gene from a Mosquito Host.</title>
        <authorList>
            <person name="Wang Y."/>
            <person name="White M.M."/>
            <person name="Kvist S."/>
            <person name="Moncalvo J.M."/>
        </authorList>
    </citation>
    <scope>NUCLEOTIDE SEQUENCE [LARGE SCALE GENOMIC DNA]</scope>
    <source>
        <strain evidence="2 3">ALG-7-W6</strain>
    </source>
</reference>
<gene>
    <name evidence="2" type="ORF">AYI68_g3347</name>
</gene>
<dbReference type="PROSITE" id="PS51910">
    <property type="entry name" value="GH18_2"/>
    <property type="match status" value="1"/>
</dbReference>
<sequence length="463" mass="49824">MASNFRRVAYYTSWSIHQANYQLKDIPFENITDIIYSFANLVDGEITVGDPWADTQIDYGPQNVFNGTAGAYGYLNSPTGDARTRNPNIKSHISVGGWTWSKEFSSVASTQEGRSKFTDSVVNFVQQYGFDGLEIDWEYPVTGGDPGNQYSPQDGQNFVLLMTSLRNRFTQIALDDSRESIQIAVAMSPSAEIAQYVNVASMAIIANYITIMTYVRDNNNPGYSHSIDFVGPWSNTTGYNSNIYPDSNNVTTYSVDQALQYYINRGADPEFLIIGASFSGKAFKVANGTVNQSNMGLGMPVTGIPSVGELPDMVGNGTITYNGIQQLMANTQMAKRGYNFDGGQYMYGPDNNTNIGGYPGYDNGNGGSGGGGSGGGGSGGGGGGGSGGGGGVVNSFQSFSDNASKSSVLFNPATNVWITYDGIDSLKAKADYVKQYNLGGIMFWELSQNRDNSLLAQLDQYLQ</sequence>
<keyword evidence="3" id="KW-1185">Reference proteome</keyword>
<dbReference type="InterPro" id="IPR029070">
    <property type="entry name" value="Chitinase_insertion_sf"/>
</dbReference>
<dbReference type="InterPro" id="IPR017853">
    <property type="entry name" value="GH"/>
</dbReference>
<dbReference type="Proteomes" id="UP000187455">
    <property type="component" value="Unassembled WGS sequence"/>
</dbReference>
<dbReference type="AlphaFoldDB" id="A0A1R0H059"/>